<proteinExistence type="predicted"/>
<dbReference type="Proteomes" id="UP000297564">
    <property type="component" value="Unassembled WGS sequence"/>
</dbReference>
<dbReference type="GO" id="GO:0016491">
    <property type="term" value="F:oxidoreductase activity"/>
    <property type="evidence" value="ECO:0007669"/>
    <property type="project" value="InterPro"/>
</dbReference>
<dbReference type="AlphaFoldDB" id="A0A4Z0C2E5"/>
<feature type="domain" description="Enoyl reductase (ER)" evidence="2">
    <location>
        <begin position="12"/>
        <end position="326"/>
    </location>
</feature>
<evidence type="ECO:0000313" key="3">
    <source>
        <dbReference type="EMBL" id="TFZ04395.1"/>
    </source>
</evidence>
<dbReference type="InterPro" id="IPR020843">
    <property type="entry name" value="ER"/>
</dbReference>
<comment type="caution">
    <text evidence="3">The sequence shown here is derived from an EMBL/GenBank/DDBJ whole genome shotgun (WGS) entry which is preliminary data.</text>
</comment>
<dbReference type="SUPFAM" id="SSF51735">
    <property type="entry name" value="NAD(P)-binding Rossmann-fold domains"/>
    <property type="match status" value="1"/>
</dbReference>
<dbReference type="PANTHER" id="PTHR44154:SF1">
    <property type="entry name" value="QUINONE OXIDOREDUCTASE"/>
    <property type="match status" value="1"/>
</dbReference>
<dbReference type="InterPro" id="IPR051603">
    <property type="entry name" value="Zinc-ADH_QOR/CCCR"/>
</dbReference>
<dbReference type="InterPro" id="IPR011032">
    <property type="entry name" value="GroES-like_sf"/>
</dbReference>
<dbReference type="RefSeq" id="WP_135283277.1">
    <property type="nucleotide sequence ID" value="NZ_SMLL01000001.1"/>
</dbReference>
<evidence type="ECO:0000256" key="1">
    <source>
        <dbReference type="ARBA" id="ARBA00022857"/>
    </source>
</evidence>
<dbReference type="CDD" id="cd08253">
    <property type="entry name" value="zeta_crystallin"/>
    <property type="match status" value="1"/>
</dbReference>
<dbReference type="EMBL" id="SMLL01000001">
    <property type="protein sequence ID" value="TFZ04395.1"/>
    <property type="molecule type" value="Genomic_DNA"/>
</dbReference>
<dbReference type="Gene3D" id="3.90.180.10">
    <property type="entry name" value="Medium-chain alcohol dehydrogenases, catalytic domain"/>
    <property type="match status" value="1"/>
</dbReference>
<dbReference type="Gene3D" id="3.40.50.720">
    <property type="entry name" value="NAD(P)-binding Rossmann-like Domain"/>
    <property type="match status" value="1"/>
</dbReference>
<keyword evidence="1" id="KW-0521">NADP</keyword>
<accession>A0A4Z0C2E5</accession>
<organism evidence="3 4">
    <name type="scientific">Ramlibacter rhizophilus</name>
    <dbReference type="NCBI Taxonomy" id="1781167"/>
    <lineage>
        <taxon>Bacteria</taxon>
        <taxon>Pseudomonadati</taxon>
        <taxon>Pseudomonadota</taxon>
        <taxon>Betaproteobacteria</taxon>
        <taxon>Burkholderiales</taxon>
        <taxon>Comamonadaceae</taxon>
        <taxon>Ramlibacter</taxon>
    </lineage>
</organism>
<dbReference type="InterPro" id="IPR013154">
    <property type="entry name" value="ADH-like_N"/>
</dbReference>
<evidence type="ECO:0000259" key="2">
    <source>
        <dbReference type="SMART" id="SM00829"/>
    </source>
</evidence>
<gene>
    <name evidence="3" type="ORF">EZ242_01160</name>
</gene>
<keyword evidence="4" id="KW-1185">Reference proteome</keyword>
<name>A0A4Z0C2E5_9BURK</name>
<dbReference type="InterPro" id="IPR036291">
    <property type="entry name" value="NAD(P)-bd_dom_sf"/>
</dbReference>
<dbReference type="SUPFAM" id="SSF50129">
    <property type="entry name" value="GroES-like"/>
    <property type="match status" value="1"/>
</dbReference>
<dbReference type="SMART" id="SM00829">
    <property type="entry name" value="PKS_ER"/>
    <property type="match status" value="1"/>
</dbReference>
<dbReference type="Pfam" id="PF08240">
    <property type="entry name" value="ADH_N"/>
    <property type="match status" value="1"/>
</dbReference>
<reference evidence="3 4" key="1">
    <citation type="submission" date="2019-03" db="EMBL/GenBank/DDBJ databases">
        <title>Ramlibacter rhizophilus CCTCC AB2015357, whole genome shotgun sequence.</title>
        <authorList>
            <person name="Zhang X."/>
            <person name="Feng G."/>
            <person name="Zhu H."/>
        </authorList>
    </citation>
    <scope>NUCLEOTIDE SEQUENCE [LARGE SCALE GENOMIC DNA]</scope>
    <source>
        <strain evidence="3 4">CCTCC AB2015357</strain>
    </source>
</reference>
<evidence type="ECO:0000313" key="4">
    <source>
        <dbReference type="Proteomes" id="UP000297564"/>
    </source>
</evidence>
<dbReference type="PANTHER" id="PTHR44154">
    <property type="entry name" value="QUINONE OXIDOREDUCTASE"/>
    <property type="match status" value="1"/>
</dbReference>
<dbReference type="OrthoDB" id="9788224at2"/>
<sequence length="329" mass="35022">MKAAYYERLGPAREVLVLGDLPCPEPLPGEVRVRVHWSGVNPSDVKSRTGLRSGGTMPYPRVIPHSDGMGVIDALGDGVDPGRLGERVWVWNAARGRAHGTACEWLCLPQAQAVRLPDDTPGEAGACLGIPALTAMHAVLMDGGVAGRTVLVAGGAGAVGHYAVQMASQLGAARVIATTSTPEKAALARAAGADEVVLYKSEPVAERVLEMTRGAGVDRIIELDLSANGEADLQMLKDHGECVVYGNTGASVQLPFYPLLARNLQLKFFLVYALSPQDRQRATATLTRLLERGALQHRIADRMPLAQIVQAHERLERGEVNGNLVLKVA</sequence>
<dbReference type="Pfam" id="PF00107">
    <property type="entry name" value="ADH_zinc_N"/>
    <property type="match status" value="1"/>
</dbReference>
<protein>
    <submittedName>
        <fullName evidence="3">NADPH:quinone reductase</fullName>
    </submittedName>
</protein>
<dbReference type="InterPro" id="IPR013149">
    <property type="entry name" value="ADH-like_C"/>
</dbReference>